<dbReference type="SUPFAM" id="SSF56317">
    <property type="entry name" value="Carbon-nitrogen hydrolase"/>
    <property type="match status" value="1"/>
</dbReference>
<organism evidence="2 3">
    <name type="scientific">Muribaculum gordoncarteri</name>
    <dbReference type="NCBI Taxonomy" id="2530390"/>
    <lineage>
        <taxon>Bacteria</taxon>
        <taxon>Pseudomonadati</taxon>
        <taxon>Bacteroidota</taxon>
        <taxon>Bacteroidia</taxon>
        <taxon>Bacteroidales</taxon>
        <taxon>Muribaculaceae</taxon>
        <taxon>Muribaculum</taxon>
    </lineage>
</organism>
<gene>
    <name evidence="2" type="ORF">E7746_04145</name>
</gene>
<dbReference type="Proteomes" id="UP000297031">
    <property type="component" value="Chromosome"/>
</dbReference>
<dbReference type="PANTHER" id="PTHR47799:SF1">
    <property type="entry name" value="OMEGA-AMIDASE YAFV"/>
    <property type="match status" value="1"/>
</dbReference>
<dbReference type="PANTHER" id="PTHR47799">
    <property type="entry name" value="OMEGA-AMIDASE YAFV"/>
    <property type="match status" value="1"/>
</dbReference>
<dbReference type="GO" id="GO:0106008">
    <property type="term" value="F:2-oxoglutaramate amidase activity"/>
    <property type="evidence" value="ECO:0007669"/>
    <property type="project" value="TreeGrafter"/>
</dbReference>
<reference evidence="2 3" key="1">
    <citation type="submission" date="2019-02" db="EMBL/GenBank/DDBJ databases">
        <title>Isolation and identification of novel species under the genus Muribaculum.</title>
        <authorList>
            <person name="Miyake S."/>
            <person name="Ding Y."/>
            <person name="Low A."/>
            <person name="Soh M."/>
            <person name="Seedorf H."/>
        </authorList>
    </citation>
    <scope>NUCLEOTIDE SEQUENCE [LARGE SCALE GENOMIC DNA]</scope>
    <source>
        <strain evidence="2 3">TLL-A4</strain>
    </source>
</reference>
<evidence type="ECO:0000313" key="2">
    <source>
        <dbReference type="EMBL" id="QCD37026.1"/>
    </source>
</evidence>
<dbReference type="EMBL" id="CP039393">
    <property type="protein sequence ID" value="QCD37026.1"/>
    <property type="molecule type" value="Genomic_DNA"/>
</dbReference>
<dbReference type="Pfam" id="PF00795">
    <property type="entry name" value="CN_hydrolase"/>
    <property type="match status" value="1"/>
</dbReference>
<evidence type="ECO:0000313" key="3">
    <source>
        <dbReference type="Proteomes" id="UP000297031"/>
    </source>
</evidence>
<accession>A0A4P7VRP7</accession>
<sequence>MKESLKVTALQHDIVWGDSASNLKAVDEELSALPGNVDIIVLPEMFSTGFICDKEAACRLAEPMDGTTMEMVRKWSRQYDAAICGSFIARDNDLIFNRAFFITPSGEETFYDKRHLFTMSGEDSVYTRGSSAMPVVAFRGWNVAFAVCFDLRFPAWLRNRGKAYDLLIVMANWPDSRAYAWQQLLIARAIENQAYVIGCNRSGSDKFGVYSGTSHIIEPKGHTIETIVTPVAVEAQLSMESLVGFRNKFPVYLEGDNFELL</sequence>
<dbReference type="KEGG" id="mgod:E7746_04145"/>
<dbReference type="GO" id="GO:0050152">
    <property type="term" value="F:omega-amidase activity"/>
    <property type="evidence" value="ECO:0007669"/>
    <property type="project" value="TreeGrafter"/>
</dbReference>
<dbReference type="InterPro" id="IPR036526">
    <property type="entry name" value="C-N_Hydrolase_sf"/>
</dbReference>
<protein>
    <submittedName>
        <fullName evidence="2">Nitrilase family protein</fullName>
    </submittedName>
</protein>
<dbReference type="InterPro" id="IPR003010">
    <property type="entry name" value="C-N_Hydrolase"/>
</dbReference>
<evidence type="ECO:0000259" key="1">
    <source>
        <dbReference type="PROSITE" id="PS50263"/>
    </source>
</evidence>
<name>A0A4P7VRP7_9BACT</name>
<keyword evidence="3" id="KW-1185">Reference proteome</keyword>
<dbReference type="AlphaFoldDB" id="A0A4P7VRP7"/>
<proteinExistence type="predicted"/>
<dbReference type="Gene3D" id="3.60.110.10">
    <property type="entry name" value="Carbon-nitrogen hydrolase"/>
    <property type="match status" value="1"/>
</dbReference>
<dbReference type="InterPro" id="IPR052737">
    <property type="entry name" value="Omega-amidase_YafV"/>
</dbReference>
<dbReference type="PROSITE" id="PS50263">
    <property type="entry name" value="CN_HYDROLASE"/>
    <property type="match status" value="1"/>
</dbReference>
<feature type="domain" description="CN hydrolase" evidence="1">
    <location>
        <begin position="5"/>
        <end position="253"/>
    </location>
</feature>
<dbReference type="OrthoDB" id="9811121at2"/>